<evidence type="ECO:0000313" key="3">
    <source>
        <dbReference type="Proteomes" id="UP001221686"/>
    </source>
</evidence>
<evidence type="ECO:0000313" key="2">
    <source>
        <dbReference type="EMBL" id="MDC0717916.1"/>
    </source>
</evidence>
<dbReference type="SUPFAM" id="SSF101898">
    <property type="entry name" value="NHL repeat"/>
    <property type="match status" value="1"/>
</dbReference>
<accession>A0ABT5DZM9</accession>
<proteinExistence type="predicted"/>
<protein>
    <submittedName>
        <fullName evidence="2">Uncharacterized protein</fullName>
    </submittedName>
</protein>
<dbReference type="PROSITE" id="PS51257">
    <property type="entry name" value="PROKAR_LIPOPROTEIN"/>
    <property type="match status" value="1"/>
</dbReference>
<name>A0ABT5DZM9_9BACT</name>
<reference evidence="2 3" key="1">
    <citation type="submission" date="2022-11" db="EMBL/GenBank/DDBJ databases">
        <title>Minimal conservation of predation-associated metabolite biosynthetic gene clusters underscores biosynthetic potential of Myxococcota including descriptions for ten novel species: Archangium lansinium sp. nov., Myxococcus landrumus sp. nov., Nannocystis bai.</title>
        <authorList>
            <person name="Ahearne A."/>
            <person name="Stevens C."/>
            <person name="Dowd S."/>
        </authorList>
    </citation>
    <scope>NUCLEOTIDE SEQUENCE [LARGE SCALE GENOMIC DNA]</scope>
    <source>
        <strain evidence="2 3">BB15-2</strain>
    </source>
</reference>
<feature type="region of interest" description="Disordered" evidence="1">
    <location>
        <begin position="20"/>
        <end position="66"/>
    </location>
</feature>
<feature type="compositionally biased region" description="Low complexity" evidence="1">
    <location>
        <begin position="22"/>
        <end position="65"/>
    </location>
</feature>
<keyword evidence="3" id="KW-1185">Reference proteome</keyword>
<dbReference type="RefSeq" id="WP_272086397.1">
    <property type="nucleotide sequence ID" value="NZ_JAQNDL010000001.1"/>
</dbReference>
<dbReference type="Proteomes" id="UP001221686">
    <property type="component" value="Unassembled WGS sequence"/>
</dbReference>
<organism evidence="2 3">
    <name type="scientific">Nannocystis bainbridge</name>
    <dbReference type="NCBI Taxonomy" id="2995303"/>
    <lineage>
        <taxon>Bacteria</taxon>
        <taxon>Pseudomonadati</taxon>
        <taxon>Myxococcota</taxon>
        <taxon>Polyangia</taxon>
        <taxon>Nannocystales</taxon>
        <taxon>Nannocystaceae</taxon>
        <taxon>Nannocystis</taxon>
    </lineage>
</organism>
<sequence length="382" mass="39849">MAWAKRLSLCLGALSACDPQQGGTSASAGETTTSTDASTTSGTDASTAGTEATTEATPTTGEPGEPLGCADVRWAYDVAKFQAISDLAVDSRGHVRATLSGAEVFRVLDLDTGGVEVGAFEVSSVDAFVRWGGLDGDDNVVLQVQEDGPQWPRDWVRKFSLDGALLWEVEFAAKSDGFPVGRPAPGPDGSVLVSRSGSLHKFAADGSPVWEQANLDGLQPFAVNAAGVSVAWLLATKIVRVLDPAGIPLWQAEWGQEGLADRFIVLDGAGDVVVGEQHHGLARFSGDGALAWEKTEAELGLRIDGLVMNEAGQLAVLGLPDTGPQVVVSFGPDGAEVGRRACTQLSHVGELAIDAAGRVTIAGYDFIAENGQFDWWIVAFDG</sequence>
<dbReference type="EMBL" id="JAQNDL010000001">
    <property type="protein sequence ID" value="MDC0717916.1"/>
    <property type="molecule type" value="Genomic_DNA"/>
</dbReference>
<gene>
    <name evidence="2" type="ORF">POL25_13500</name>
</gene>
<evidence type="ECO:0000256" key="1">
    <source>
        <dbReference type="SAM" id="MobiDB-lite"/>
    </source>
</evidence>
<comment type="caution">
    <text evidence="2">The sequence shown here is derived from an EMBL/GenBank/DDBJ whole genome shotgun (WGS) entry which is preliminary data.</text>
</comment>